<comment type="caution">
    <text evidence="1">The sequence shown here is derived from an EMBL/GenBank/DDBJ whole genome shotgun (WGS) entry which is preliminary data.</text>
</comment>
<reference evidence="1 2" key="1">
    <citation type="submission" date="2018-11" db="EMBL/GenBank/DDBJ databases">
        <title>Genomic Encyclopedia of Type Strains, Phase IV (KMG-IV): sequencing the most valuable type-strain genomes for metagenomic binning, comparative biology and taxonomic classification.</title>
        <authorList>
            <person name="Goeker M."/>
        </authorList>
    </citation>
    <scope>NUCLEOTIDE SEQUENCE [LARGE SCALE GENOMIC DNA]</scope>
    <source>
        <strain evidence="1 2">DSM 100316</strain>
    </source>
</reference>
<name>A0A3N2D5X1_9GAMM</name>
<accession>A0A3N2D5X1</accession>
<dbReference type="Proteomes" id="UP000275394">
    <property type="component" value="Unassembled WGS sequence"/>
</dbReference>
<evidence type="ECO:0000313" key="1">
    <source>
        <dbReference type="EMBL" id="ROR94884.1"/>
    </source>
</evidence>
<evidence type="ECO:0000313" key="2">
    <source>
        <dbReference type="Proteomes" id="UP000275394"/>
    </source>
</evidence>
<protein>
    <submittedName>
        <fullName evidence="1">Uncharacterized protein</fullName>
    </submittedName>
</protein>
<keyword evidence="2" id="KW-1185">Reference proteome</keyword>
<organism evidence="1 2">
    <name type="scientific">Sinobacterium caligoides</name>
    <dbReference type="NCBI Taxonomy" id="933926"/>
    <lineage>
        <taxon>Bacteria</taxon>
        <taxon>Pseudomonadati</taxon>
        <taxon>Pseudomonadota</taxon>
        <taxon>Gammaproteobacteria</taxon>
        <taxon>Cellvibrionales</taxon>
        <taxon>Spongiibacteraceae</taxon>
        <taxon>Sinobacterium</taxon>
    </lineage>
</organism>
<gene>
    <name evidence="1" type="ORF">EDC56_3870</name>
</gene>
<sequence length="65" mass="7227">RAYLLAKPLNVGLRILLNRNLVSTVISAFSPCRFEWALEAVSVTTEAKYTEVVAMVQALFTKIAK</sequence>
<feature type="non-terminal residue" evidence="1">
    <location>
        <position position="1"/>
    </location>
</feature>
<dbReference type="EMBL" id="RKHR01000010">
    <property type="protein sequence ID" value="ROR94884.1"/>
    <property type="molecule type" value="Genomic_DNA"/>
</dbReference>
<dbReference type="RefSeq" id="WP_162844250.1">
    <property type="nucleotide sequence ID" value="NZ_RKHR01000010.1"/>
</dbReference>
<proteinExistence type="predicted"/>
<dbReference type="AlphaFoldDB" id="A0A3N2D5X1"/>